<dbReference type="OrthoDB" id="7789165at2759"/>
<proteinExistence type="predicted"/>
<dbReference type="InParanoid" id="A0A6I8TY96"/>
<organism evidence="1 2">
    <name type="scientific">Aedes aegypti</name>
    <name type="common">Yellowfever mosquito</name>
    <name type="synonym">Culex aegypti</name>
    <dbReference type="NCBI Taxonomy" id="7159"/>
    <lineage>
        <taxon>Eukaryota</taxon>
        <taxon>Metazoa</taxon>
        <taxon>Ecdysozoa</taxon>
        <taxon>Arthropoda</taxon>
        <taxon>Hexapoda</taxon>
        <taxon>Insecta</taxon>
        <taxon>Pterygota</taxon>
        <taxon>Neoptera</taxon>
        <taxon>Endopterygota</taxon>
        <taxon>Diptera</taxon>
        <taxon>Nematocera</taxon>
        <taxon>Culicoidea</taxon>
        <taxon>Culicidae</taxon>
        <taxon>Culicinae</taxon>
        <taxon>Aedini</taxon>
        <taxon>Aedes</taxon>
        <taxon>Stegomyia</taxon>
    </lineage>
</organism>
<evidence type="ECO:0000313" key="1">
    <source>
        <dbReference type="EnsemblMetazoa" id="AAEL020281-PA"/>
    </source>
</evidence>
<gene>
    <name evidence="1" type="primary">110676551</name>
</gene>
<dbReference type="InterPro" id="IPR010512">
    <property type="entry name" value="DUF1091"/>
</dbReference>
<sequence>MRFAFILILHVVLNTLASNTTWYAGFLDKRPFTVHTTRFLCTGQPDYIIVELCKLKLRRNKPSSLSFRGTFVKPFEPIFGSMKIWYKGNVNVWLPLLGIDEWGDICAFLSSKPEQLTMMQQLYRRYLKDILPNYDFRCPIQGTMEFLDFSFEDYMFPPFLPAGSYRNDILFFTEHNLSVFKFQFYGTVRAKGLADLSMG</sequence>
<reference evidence="1" key="2">
    <citation type="submission" date="2020-05" db="UniProtKB">
        <authorList>
            <consortium name="EnsemblMetazoa"/>
        </authorList>
    </citation>
    <scope>IDENTIFICATION</scope>
    <source>
        <strain evidence="1">LVP_AGWG</strain>
    </source>
</reference>
<dbReference type="Proteomes" id="UP000008820">
    <property type="component" value="Chromosome 2"/>
</dbReference>
<accession>A0A6I8TY96</accession>
<name>A0A6I8TY96_AEDAE</name>
<dbReference type="PANTHER" id="PTHR20898">
    <property type="entry name" value="DAEDALUS ON 3-RELATED-RELATED"/>
    <property type="match status" value="1"/>
</dbReference>
<dbReference type="Pfam" id="PF06477">
    <property type="entry name" value="DUF1091"/>
    <property type="match status" value="1"/>
</dbReference>
<evidence type="ECO:0000313" key="2">
    <source>
        <dbReference type="Proteomes" id="UP000008820"/>
    </source>
</evidence>
<protein>
    <submittedName>
        <fullName evidence="1">Uncharacterized protein</fullName>
    </submittedName>
</protein>
<dbReference type="AlphaFoldDB" id="A0A6I8TY96"/>
<reference evidence="1 2" key="1">
    <citation type="submission" date="2017-06" db="EMBL/GenBank/DDBJ databases">
        <title>Aedes aegypti genome working group (AGWG) sequencing and assembly.</title>
        <authorList>
            <consortium name="Aedes aegypti Genome Working Group (AGWG)"/>
            <person name="Matthews B.J."/>
        </authorList>
    </citation>
    <scope>NUCLEOTIDE SEQUENCE [LARGE SCALE GENOMIC DNA]</scope>
    <source>
        <strain evidence="1 2">LVP_AGWG</strain>
    </source>
</reference>
<dbReference type="EnsemblMetazoa" id="AAEL020281-RA">
    <property type="protein sequence ID" value="AAEL020281-PA"/>
    <property type="gene ID" value="AAEL020281"/>
</dbReference>
<keyword evidence="2" id="KW-1185">Reference proteome</keyword>